<dbReference type="AlphaFoldDB" id="A0A1E8GQP6"/>
<dbReference type="OrthoDB" id="2360201at2"/>
<evidence type="ECO:0000256" key="1">
    <source>
        <dbReference type="ARBA" id="ARBA00005397"/>
    </source>
</evidence>
<keyword evidence="3" id="KW-1185">Reference proteome</keyword>
<protein>
    <recommendedName>
        <fullName evidence="4">Adapter protein MecA</fullName>
    </recommendedName>
</protein>
<evidence type="ECO:0000313" key="2">
    <source>
        <dbReference type="EMBL" id="OFI50554.1"/>
    </source>
</evidence>
<dbReference type="EMBL" id="MKIR01000001">
    <property type="protein sequence ID" value="OFI50554.1"/>
    <property type="molecule type" value="Genomic_DNA"/>
</dbReference>
<dbReference type="InterPro" id="IPR008681">
    <property type="entry name" value="Neg-reg_MecA"/>
</dbReference>
<dbReference type="Pfam" id="PF05389">
    <property type="entry name" value="MecA"/>
    <property type="match status" value="1"/>
</dbReference>
<proteinExistence type="inferred from homology"/>
<dbReference type="PANTHER" id="PTHR39161">
    <property type="entry name" value="ADAPTER PROTEIN MECA"/>
    <property type="match status" value="1"/>
</dbReference>
<dbReference type="Proteomes" id="UP000178622">
    <property type="component" value="Unassembled WGS sequence"/>
</dbReference>
<name>A0A1E8GQP6_9LACT</name>
<dbReference type="STRING" id="1859473.BG261_01380"/>
<dbReference type="PANTHER" id="PTHR39161:SF1">
    <property type="entry name" value="ADAPTER PROTEIN MECA 1"/>
    <property type="match status" value="1"/>
</dbReference>
<gene>
    <name evidence="2" type="ORF">BG261_01380</name>
</gene>
<organism evidence="2 3">
    <name type="scientific">Floricoccus tropicus</name>
    <dbReference type="NCBI Taxonomy" id="1859473"/>
    <lineage>
        <taxon>Bacteria</taxon>
        <taxon>Bacillati</taxon>
        <taxon>Bacillota</taxon>
        <taxon>Bacilli</taxon>
        <taxon>Lactobacillales</taxon>
        <taxon>Streptococcaceae</taxon>
        <taxon>Floricoccus</taxon>
    </lineage>
</organism>
<accession>A0A1E8GQP6</accession>
<evidence type="ECO:0008006" key="4">
    <source>
        <dbReference type="Google" id="ProtNLM"/>
    </source>
</evidence>
<dbReference type="PIRSF" id="PIRSF029008">
    <property type="entry name" value="MecA"/>
    <property type="match status" value="1"/>
</dbReference>
<comment type="similarity">
    <text evidence="1">Belongs to the MecA family.</text>
</comment>
<reference evidence="3" key="1">
    <citation type="submission" date="2016-09" db="EMBL/GenBank/DDBJ databases">
        <title>Draft genome sequence of a novel species of the family Streptococcaceae isolated from flowers.</title>
        <authorList>
            <person name="Chuah L.-O."/>
            <person name="Yap K.-P."/>
            <person name="Thong K.L."/>
            <person name="Liong M.T."/>
            <person name="Ahmad R."/>
            <person name="Rusul G."/>
        </authorList>
    </citation>
    <scope>NUCLEOTIDE SEQUENCE [LARGE SCALE GENOMIC DNA]</scope>
    <source>
        <strain evidence="3">DF1</strain>
    </source>
</reference>
<comment type="caution">
    <text evidence="2">The sequence shown here is derived from an EMBL/GenBank/DDBJ whole genome shotgun (WGS) entry which is preliminary data.</text>
</comment>
<sequence length="241" mass="28019">MELENINENTIKIKMTFDDLRDRGINLSEFLTNQDAVEELFYDISSELDISDKFIESDVVSFQVRPNSKGIDLMVRGEKVNMEDLDLPSDPEEFTKALENMIKSRAENGDLPENVDLNKAAEMLFGGINESDLDDIPMEEDEEKELPEYTYFTLKFRNIDDAVNMAKNINQSVEESELYKYLDKYYMTILQNQKLMGPKLVKSIHSQMLEFGQDERVTRETLTEYGQSLIEYDALDILRQM</sequence>
<dbReference type="Gene3D" id="3.30.70.1950">
    <property type="match status" value="1"/>
</dbReference>
<dbReference type="InterPro" id="IPR038471">
    <property type="entry name" value="MecA_C_sf"/>
</dbReference>
<dbReference type="RefSeq" id="WP_070791392.1">
    <property type="nucleotide sequence ID" value="NZ_MKIR01000001.1"/>
</dbReference>
<evidence type="ECO:0000313" key="3">
    <source>
        <dbReference type="Proteomes" id="UP000178622"/>
    </source>
</evidence>